<reference evidence="1 2" key="1">
    <citation type="submission" date="2023-10" db="EMBL/GenBank/DDBJ databases">
        <title>Pseudomonas otitidis isolated from a paediatric patient with cystic fibrosis in Chile.</title>
        <authorList>
            <person name="Amsteins-Romero L."/>
            <person name="Opazo-Capurro A."/>
            <person name="Matus-Kohler M."/>
            <person name="Gonzalez-Rocha G."/>
        </authorList>
    </citation>
    <scope>NUCLEOTIDE SEQUENCE [LARGE SCALE GENOMIC DNA]</scope>
    <source>
        <strain evidence="1 2">P-714</strain>
    </source>
</reference>
<dbReference type="RefSeq" id="WP_317233521.1">
    <property type="nucleotide sequence ID" value="NZ_JAWJUL010000010.1"/>
</dbReference>
<evidence type="ECO:0000313" key="2">
    <source>
        <dbReference type="Proteomes" id="UP001273935"/>
    </source>
</evidence>
<proteinExistence type="predicted"/>
<accession>A0ABU3XKZ2</accession>
<organism evidence="1 2">
    <name type="scientific">Metapseudomonas otitidis</name>
    <dbReference type="NCBI Taxonomy" id="319939"/>
    <lineage>
        <taxon>Bacteria</taxon>
        <taxon>Pseudomonadati</taxon>
        <taxon>Pseudomonadota</taxon>
        <taxon>Gammaproteobacteria</taxon>
        <taxon>Pseudomonadales</taxon>
        <taxon>Pseudomonadaceae</taxon>
        <taxon>Metapseudomonas</taxon>
    </lineage>
</organism>
<name>A0ABU3XKZ2_9GAMM</name>
<dbReference type="EMBL" id="JAWJUL010000010">
    <property type="protein sequence ID" value="MDV3438611.1"/>
    <property type="molecule type" value="Genomic_DNA"/>
</dbReference>
<gene>
    <name evidence="1" type="ORF">R0G64_04080</name>
</gene>
<keyword evidence="2" id="KW-1185">Reference proteome</keyword>
<protein>
    <submittedName>
        <fullName evidence="1">Uncharacterized protein</fullName>
    </submittedName>
</protein>
<sequence length="62" mass="7074">MTDPAQYRHCHHLPEWYPHCRDLTPATLVLPREADFAAALADTGWTACFVKDYVKSLTTQRG</sequence>
<evidence type="ECO:0000313" key="1">
    <source>
        <dbReference type="EMBL" id="MDV3438611.1"/>
    </source>
</evidence>
<comment type="caution">
    <text evidence="1">The sequence shown here is derived from an EMBL/GenBank/DDBJ whole genome shotgun (WGS) entry which is preliminary data.</text>
</comment>
<dbReference type="Proteomes" id="UP001273935">
    <property type="component" value="Unassembled WGS sequence"/>
</dbReference>